<evidence type="ECO:0000259" key="15">
    <source>
        <dbReference type="Pfam" id="PF00905"/>
    </source>
</evidence>
<keyword evidence="8 17" id="KW-0378">Hydrolase</keyword>
<feature type="domain" description="Penicillin-binding protein dimerisation" evidence="16">
    <location>
        <begin position="52"/>
        <end position="211"/>
    </location>
</feature>
<gene>
    <name evidence="17" type="primary">mrdA</name>
    <name evidence="17" type="ORF">GJU39_22705</name>
</gene>
<dbReference type="EMBL" id="WKKH01000086">
    <property type="protein sequence ID" value="MRX78885.1"/>
    <property type="molecule type" value="Genomic_DNA"/>
</dbReference>
<evidence type="ECO:0000256" key="12">
    <source>
        <dbReference type="ARBA" id="ARBA00023136"/>
    </source>
</evidence>
<dbReference type="GO" id="GO:0009002">
    <property type="term" value="F:serine-type D-Ala-D-Ala carboxypeptidase activity"/>
    <property type="evidence" value="ECO:0007669"/>
    <property type="project" value="UniProtKB-EC"/>
</dbReference>
<dbReference type="GO" id="GO:0008360">
    <property type="term" value="P:regulation of cell shape"/>
    <property type="evidence" value="ECO:0007669"/>
    <property type="project" value="UniProtKB-KW"/>
</dbReference>
<keyword evidence="9" id="KW-0133">Cell shape</keyword>
<dbReference type="Gene3D" id="3.40.710.10">
    <property type="entry name" value="DD-peptidase/beta-lactamase superfamily"/>
    <property type="match status" value="1"/>
</dbReference>
<dbReference type="Gene3D" id="3.90.1310.10">
    <property type="entry name" value="Penicillin-binding protein 2a (Domain 2)"/>
    <property type="match status" value="1"/>
</dbReference>
<comment type="caution">
    <text evidence="17">The sequence shown here is derived from an EMBL/GenBank/DDBJ whole genome shotgun (WGS) entry which is preliminary data.</text>
</comment>
<evidence type="ECO:0000313" key="17">
    <source>
        <dbReference type="EMBL" id="MRX78885.1"/>
    </source>
</evidence>
<feature type="domain" description="Penicillin-binding protein transpeptidase" evidence="15">
    <location>
        <begin position="253"/>
        <end position="578"/>
    </location>
</feature>
<dbReference type="InterPro" id="IPR050515">
    <property type="entry name" value="Beta-lactam/transpept"/>
</dbReference>
<evidence type="ECO:0000256" key="3">
    <source>
        <dbReference type="ARBA" id="ARBA00022475"/>
    </source>
</evidence>
<keyword evidence="11 14" id="KW-1133">Transmembrane helix</keyword>
<proteinExistence type="predicted"/>
<dbReference type="AlphaFoldDB" id="A0A7K0G501"/>
<dbReference type="PANTHER" id="PTHR30627:SF2">
    <property type="entry name" value="PEPTIDOGLYCAN D,D-TRANSPEPTIDASE MRDA"/>
    <property type="match status" value="1"/>
</dbReference>
<name>A0A7K0G501_9SPHI</name>
<dbReference type="FunFam" id="3.40.710.10:FF:000024">
    <property type="entry name" value="Penicillin-binding protein 2"/>
    <property type="match status" value="1"/>
</dbReference>
<sequence length="670" mass="74920">MDQLFNRKYIIQGLFIVIAIILLGKLFYIQIVSDKYFLSAESNVLRKIYKFPARGAILDRNMKVIVQNEPVYDLMVTPSEVKTFDTLALAQALEISVADVRKKLKKSRAQSAYQATFFERQISVQAYAQLQEIMYRFPGFRTQDRTIRHYPDSIAGQLFGYVKEVNPDDIEKSEGYYKPGDFIGKSGLERSYEDFLRGEKGVINMLYDAKNIPKGSYSEGKYDVNAVSGERLISSLDIRIQKLGEELMKNKVGAIVAIEPSTGEILAFVSSPGYDPNQLVGKDWGKNYMGLLANPYRPQIVRPIAGQYSPGSSFKPVDALVALQDGAINPNTTFNCPGYYMAGRQKIRCEHVDGTINMQRGIARSCNTYFCHVFQNIITKNGMKKQRQTYAHWQEQISKWGFGQKLGIDMPFEKKGIFYTADYYNKKYNNRWGYTTVISQAIGQGEITSTPLQMANVMAAIANRGYYLKPHLIKGIGDKKLVKKEYLEKNFVGIDEQYFAPVIEGMRDAVNSPWGTAKESKIPNIVMCGKTGTVQNPHGKNHSVFIGFAPMENPKIAIAVIVENGGFGGSYAAPISSFIVEKYLTDSIKPKANGYTVKAFSETNLLPAIVDKTKKTKPSKADSVSNKKADSVKKAKDSIRIKAATITQTIATKPKTLKPLTVTDKPAINH</sequence>
<dbReference type="OrthoDB" id="9766847at2"/>
<keyword evidence="5 17" id="KW-0121">Carboxypeptidase</keyword>
<dbReference type="EC" id="3.4.16.4" evidence="17"/>
<dbReference type="GO" id="GO:0005886">
    <property type="term" value="C:plasma membrane"/>
    <property type="evidence" value="ECO:0007669"/>
    <property type="project" value="UniProtKB-SubCell"/>
</dbReference>
<dbReference type="InterPro" id="IPR017790">
    <property type="entry name" value="Penicillin-binding_protein_2"/>
</dbReference>
<dbReference type="RefSeq" id="WP_154283281.1">
    <property type="nucleotide sequence ID" value="NZ_JBHUJQ010000001.1"/>
</dbReference>
<evidence type="ECO:0000256" key="2">
    <source>
        <dbReference type="ARBA" id="ARBA00004236"/>
    </source>
</evidence>
<keyword evidence="12 14" id="KW-0472">Membrane</keyword>
<organism evidence="17 18">
    <name type="scientific">Pedobacter petrophilus</name>
    <dbReference type="NCBI Taxonomy" id="1908241"/>
    <lineage>
        <taxon>Bacteria</taxon>
        <taxon>Pseudomonadati</taxon>
        <taxon>Bacteroidota</taxon>
        <taxon>Sphingobacteriia</taxon>
        <taxon>Sphingobacteriales</taxon>
        <taxon>Sphingobacteriaceae</taxon>
        <taxon>Pedobacter</taxon>
    </lineage>
</organism>
<dbReference type="Pfam" id="PF03717">
    <property type="entry name" value="PBP_dimer"/>
    <property type="match status" value="1"/>
</dbReference>
<dbReference type="NCBIfam" id="TIGR03423">
    <property type="entry name" value="pbp2_mrdA"/>
    <property type="match status" value="1"/>
</dbReference>
<evidence type="ECO:0000256" key="11">
    <source>
        <dbReference type="ARBA" id="ARBA00022989"/>
    </source>
</evidence>
<evidence type="ECO:0000256" key="1">
    <source>
        <dbReference type="ARBA" id="ARBA00004167"/>
    </source>
</evidence>
<dbReference type="InterPro" id="IPR005311">
    <property type="entry name" value="PBP_dimer"/>
</dbReference>
<dbReference type="GO" id="GO:0009252">
    <property type="term" value="P:peptidoglycan biosynthetic process"/>
    <property type="evidence" value="ECO:0007669"/>
    <property type="project" value="UniProtKB-KW"/>
</dbReference>
<evidence type="ECO:0000256" key="9">
    <source>
        <dbReference type="ARBA" id="ARBA00022960"/>
    </source>
</evidence>
<keyword evidence="13" id="KW-0961">Cell wall biogenesis/degradation</keyword>
<dbReference type="GO" id="GO:0071972">
    <property type="term" value="F:peptidoglycan L,D-transpeptidase activity"/>
    <property type="evidence" value="ECO:0007669"/>
    <property type="project" value="TreeGrafter"/>
</dbReference>
<evidence type="ECO:0000256" key="8">
    <source>
        <dbReference type="ARBA" id="ARBA00022801"/>
    </source>
</evidence>
<evidence type="ECO:0000256" key="6">
    <source>
        <dbReference type="ARBA" id="ARBA00022670"/>
    </source>
</evidence>
<dbReference type="SUPFAM" id="SSF56601">
    <property type="entry name" value="beta-lactamase/transpeptidase-like"/>
    <property type="match status" value="1"/>
</dbReference>
<evidence type="ECO:0000256" key="14">
    <source>
        <dbReference type="SAM" id="Phobius"/>
    </source>
</evidence>
<evidence type="ECO:0000256" key="10">
    <source>
        <dbReference type="ARBA" id="ARBA00022984"/>
    </source>
</evidence>
<keyword evidence="18" id="KW-1185">Reference proteome</keyword>
<dbReference type="Pfam" id="PF00905">
    <property type="entry name" value="Transpeptidase"/>
    <property type="match status" value="1"/>
</dbReference>
<feature type="transmembrane region" description="Helical" evidence="14">
    <location>
        <begin position="9"/>
        <end position="29"/>
    </location>
</feature>
<reference evidence="17 18" key="1">
    <citation type="submission" date="2019-11" db="EMBL/GenBank/DDBJ databases">
        <title>Pedobacter petrophilus genome.</title>
        <authorList>
            <person name="Feldbauer M.J."/>
            <person name="Newman J.D."/>
        </authorList>
    </citation>
    <scope>NUCLEOTIDE SEQUENCE [LARGE SCALE GENOMIC DNA]</scope>
    <source>
        <strain evidence="17 18">LMG 29686</strain>
    </source>
</reference>
<evidence type="ECO:0000259" key="16">
    <source>
        <dbReference type="Pfam" id="PF03717"/>
    </source>
</evidence>
<accession>A0A7K0G501</accession>
<evidence type="ECO:0000256" key="7">
    <source>
        <dbReference type="ARBA" id="ARBA00022692"/>
    </source>
</evidence>
<dbReference type="GO" id="GO:0071555">
    <property type="term" value="P:cell wall organization"/>
    <property type="evidence" value="ECO:0007669"/>
    <property type="project" value="UniProtKB-KW"/>
</dbReference>
<comment type="subcellular location">
    <subcellularLocation>
        <location evidence="2">Cell membrane</location>
    </subcellularLocation>
    <subcellularLocation>
        <location evidence="1">Membrane</location>
        <topology evidence="1">Single-pass membrane protein</topology>
    </subcellularLocation>
</comment>
<dbReference type="SUPFAM" id="SSF56519">
    <property type="entry name" value="Penicillin binding protein dimerisation domain"/>
    <property type="match status" value="1"/>
</dbReference>
<evidence type="ECO:0000256" key="5">
    <source>
        <dbReference type="ARBA" id="ARBA00022645"/>
    </source>
</evidence>
<protein>
    <submittedName>
        <fullName evidence="17">Penicillin-binding protein 2</fullName>
        <ecNumber evidence="17">3.4.16.4</ecNumber>
    </submittedName>
</protein>
<dbReference type="InterPro" id="IPR001460">
    <property type="entry name" value="PCN-bd_Tpept"/>
</dbReference>
<dbReference type="InterPro" id="IPR036138">
    <property type="entry name" value="PBP_dimer_sf"/>
</dbReference>
<keyword evidence="3" id="KW-1003">Cell membrane</keyword>
<keyword evidence="6" id="KW-0645">Protease</keyword>
<dbReference type="Proteomes" id="UP000487757">
    <property type="component" value="Unassembled WGS sequence"/>
</dbReference>
<keyword evidence="4" id="KW-0997">Cell inner membrane</keyword>
<evidence type="ECO:0000256" key="13">
    <source>
        <dbReference type="ARBA" id="ARBA00023316"/>
    </source>
</evidence>
<dbReference type="GO" id="GO:0008658">
    <property type="term" value="F:penicillin binding"/>
    <property type="evidence" value="ECO:0007669"/>
    <property type="project" value="InterPro"/>
</dbReference>
<dbReference type="Gene3D" id="3.30.1390.30">
    <property type="entry name" value="Penicillin-binding protein 2a, domain 3"/>
    <property type="match status" value="1"/>
</dbReference>
<keyword evidence="7 14" id="KW-0812">Transmembrane</keyword>
<evidence type="ECO:0000256" key="4">
    <source>
        <dbReference type="ARBA" id="ARBA00022519"/>
    </source>
</evidence>
<dbReference type="InterPro" id="IPR012338">
    <property type="entry name" value="Beta-lactam/transpept-like"/>
</dbReference>
<dbReference type="PANTHER" id="PTHR30627">
    <property type="entry name" value="PEPTIDOGLYCAN D,D-TRANSPEPTIDASE"/>
    <property type="match status" value="1"/>
</dbReference>
<dbReference type="GO" id="GO:0006508">
    <property type="term" value="P:proteolysis"/>
    <property type="evidence" value="ECO:0007669"/>
    <property type="project" value="UniProtKB-KW"/>
</dbReference>
<keyword evidence="10" id="KW-0573">Peptidoglycan synthesis</keyword>
<evidence type="ECO:0000313" key="18">
    <source>
        <dbReference type="Proteomes" id="UP000487757"/>
    </source>
</evidence>